<feature type="domain" description="UvrD-like helicase C-terminal" evidence="18">
    <location>
        <begin position="526"/>
        <end position="820"/>
    </location>
</feature>
<keyword evidence="10" id="KW-0413">Isomerase</keyword>
<evidence type="ECO:0000256" key="7">
    <source>
        <dbReference type="ARBA" id="ARBA00022840"/>
    </source>
</evidence>
<sequence>MSSFAVSAYTAEQQRIAADPNLSVFVSANAGAGKTHVLTERVIRLLLAGFDPSKILCLTFTKAAAAEMSNRVFARLGAWAVMDGEKLADEIAKLEGHTPKPERIDQARQLFARALETPGGLKIQTIHAFCEAILHQFPLEANVAGHFEVLDDGESRLMLGEVRRRLVTGAAALAAGREAADELREAFAEALAIGGEFGFDGLLTEIVQKRDDIRRHIEGCGGLEGAIAFLADALGIDPNTDEAAIISVLGPIPGLDPSTCEIVRHLAERSDKKTDQRLAESLPDLAAAADPLERLALLKQIVMTQAGGRRASVATKVVTGELPDLDERVAEAQEYVETAEDRLAALKLFRASRAALVIADALERDYALLKRRRGRLDFTDLIARTADLLTRSEAASWVHYKLDQGIDHILIDEAQDTSPRQWQVMRQLVDEFFVGRSTHNRTRTVFAVGDEKQSIYSFQGASPHMFDLERRVVKAKADEAGLKFTPVSLNQSFRTLETVLGAVDQVFEAPENRRGLSTGGERPTHTSARQDGEGLVEIWPTIRAESTVEPDNWLDPMDEEPKSSPAYRLAQRIADQIAEWLGDPIVEKGRIRPLDPGDVMILVRKRTNFIPAMAAALRERGISVAGADRLTITEHIAVQDLIALGRVAANFEDDLSLAALLKSPLFEFTDDELMALALSRGPLEHLSAGLRKLGGEEGPGRVPDWFPDGEPAARLLEKAHHAIERLDELRNRTGFESVFTFYARILGPEGGRSKLMARLGRDTADVIDAFLDLALSEDTAGVSGLDAFLSDLEAAPPEIKREMEGGRGEVRIMTTHASKGLEAPVVFLVDPGSAPFHGSHGSRLMRWEEMPRLLADQAPGFLWRAAKEVENSAIAALREIEKQRAEEEYRRLLYVGMTRAAERLVICGMAGTRGPSEEAWREKVESALKPHAEEITDMAGDPVCWRIGSRRMGKPETERPDAANLAVRALDLSRLEEEVAPPRPLTPSSAGAAFEADELESSVLEEQNTAETAYASPVLGTAATPSLGIQRGLVVHRLLQHLPTLASEERERAAEAYVRRALPQVGDTHRKQLLASVQRLMDDPAYAAIFAEGSRAEVAIAGTVRIGRTNYAVNGTIDRLVVTDRDVLIVDYKTNRPPPQTLAEVPKDYVRQLAIYRALVMQLYPHRPVRTALLFTEGPHFIALDEAMMEGALGNMENGSPPQLKQGMSSA</sequence>
<dbReference type="NCBIfam" id="TIGR02784">
    <property type="entry name" value="addA_alphas"/>
    <property type="match status" value="1"/>
</dbReference>
<dbReference type="SUPFAM" id="SSF52540">
    <property type="entry name" value="P-loop containing nucleoside triphosphate hydrolases"/>
    <property type="match status" value="1"/>
</dbReference>
<evidence type="ECO:0000313" key="19">
    <source>
        <dbReference type="EMBL" id="EAU42964.1"/>
    </source>
</evidence>
<keyword evidence="4 15" id="KW-0378">Hydrolase</keyword>
<evidence type="ECO:0000256" key="4">
    <source>
        <dbReference type="ARBA" id="ARBA00022801"/>
    </source>
</evidence>
<keyword evidence="5 15" id="KW-0347">Helicase</keyword>
<dbReference type="Proteomes" id="UP000004310">
    <property type="component" value="Unassembled WGS sequence"/>
</dbReference>
<comment type="caution">
    <text evidence="19">The sequence shown here is derived from an EMBL/GenBank/DDBJ whole genome shotgun (WGS) entry which is preliminary data.</text>
</comment>
<keyword evidence="20" id="KW-1185">Reference proteome</keyword>
<dbReference type="GO" id="GO:0005829">
    <property type="term" value="C:cytosol"/>
    <property type="evidence" value="ECO:0007669"/>
    <property type="project" value="TreeGrafter"/>
</dbReference>
<evidence type="ECO:0000313" key="20">
    <source>
        <dbReference type="Proteomes" id="UP000004310"/>
    </source>
</evidence>
<evidence type="ECO:0000256" key="10">
    <source>
        <dbReference type="ARBA" id="ARBA00023235"/>
    </source>
</evidence>
<dbReference type="GO" id="GO:0005524">
    <property type="term" value="F:ATP binding"/>
    <property type="evidence" value="ECO:0007669"/>
    <property type="project" value="UniProtKB-UniRule"/>
</dbReference>
<dbReference type="Gene3D" id="3.40.50.300">
    <property type="entry name" value="P-loop containing nucleotide triphosphate hydrolases"/>
    <property type="match status" value="4"/>
</dbReference>
<protein>
    <recommendedName>
        <fullName evidence="12">DNA 3'-5' helicase</fullName>
        <ecNumber evidence="12">5.6.2.4</ecNumber>
    </recommendedName>
    <alternativeName>
        <fullName evidence="13">DNA 3'-5' helicase II</fullName>
    </alternativeName>
</protein>
<dbReference type="Pfam" id="PF00580">
    <property type="entry name" value="UvrD-helicase"/>
    <property type="match status" value="1"/>
</dbReference>
<dbReference type="InterPro" id="IPR014151">
    <property type="entry name" value="DNA_helicase_AddA"/>
</dbReference>
<dbReference type="Pfam" id="PF13361">
    <property type="entry name" value="UvrD_C"/>
    <property type="match status" value="1"/>
</dbReference>
<dbReference type="Pfam" id="PF12705">
    <property type="entry name" value="PDDEXK_1"/>
    <property type="match status" value="1"/>
</dbReference>
<evidence type="ECO:0000256" key="15">
    <source>
        <dbReference type="PROSITE-ProRule" id="PRU00560"/>
    </source>
</evidence>
<evidence type="ECO:0000256" key="6">
    <source>
        <dbReference type="ARBA" id="ARBA00022839"/>
    </source>
</evidence>
<gene>
    <name evidence="19" type="ORF">FP2506_08981</name>
</gene>
<keyword evidence="1" id="KW-0540">Nuclease</keyword>
<feature type="compositionally biased region" description="Basic and acidic residues" evidence="16">
    <location>
        <begin position="522"/>
        <end position="531"/>
    </location>
</feature>
<accession>Q0G5V0</accession>
<evidence type="ECO:0000256" key="12">
    <source>
        <dbReference type="ARBA" id="ARBA00034808"/>
    </source>
</evidence>
<dbReference type="RefSeq" id="WP_007066938.1">
    <property type="nucleotide sequence ID" value="NZ_DS022272.1"/>
</dbReference>
<feature type="domain" description="UvrD-like helicase ATP-binding" evidence="17">
    <location>
        <begin position="7"/>
        <end position="496"/>
    </location>
</feature>
<feature type="binding site" evidence="15">
    <location>
        <begin position="28"/>
        <end position="35"/>
    </location>
    <ligand>
        <name>ATP</name>
        <dbReference type="ChEBI" id="CHEBI:30616"/>
    </ligand>
</feature>
<evidence type="ECO:0000256" key="16">
    <source>
        <dbReference type="SAM" id="MobiDB-lite"/>
    </source>
</evidence>
<dbReference type="EC" id="5.6.2.4" evidence="12"/>
<evidence type="ECO:0000256" key="13">
    <source>
        <dbReference type="ARBA" id="ARBA00034923"/>
    </source>
</evidence>
<dbReference type="InterPro" id="IPR014017">
    <property type="entry name" value="DNA_helicase_UvrD-like_C"/>
</dbReference>
<evidence type="ECO:0000259" key="17">
    <source>
        <dbReference type="PROSITE" id="PS51198"/>
    </source>
</evidence>
<evidence type="ECO:0000256" key="2">
    <source>
        <dbReference type="ARBA" id="ARBA00022741"/>
    </source>
</evidence>
<keyword evidence="8" id="KW-0238">DNA-binding</keyword>
<dbReference type="PANTHER" id="PTHR11070">
    <property type="entry name" value="UVRD / RECB / PCRA DNA HELICASE FAMILY MEMBER"/>
    <property type="match status" value="1"/>
</dbReference>
<dbReference type="GO" id="GO:0033202">
    <property type="term" value="C:DNA helicase complex"/>
    <property type="evidence" value="ECO:0007669"/>
    <property type="project" value="TreeGrafter"/>
</dbReference>
<keyword evidence="3" id="KW-0227">DNA damage</keyword>
<name>Q0G5V0_9HYPH</name>
<dbReference type="Gene3D" id="1.10.486.10">
    <property type="entry name" value="PCRA, domain 4"/>
    <property type="match status" value="1"/>
</dbReference>
<dbReference type="InterPro" id="IPR000212">
    <property type="entry name" value="DNA_helicase_UvrD/REP"/>
</dbReference>
<comment type="catalytic activity">
    <reaction evidence="14">
        <text>ATP + H2O = ADP + phosphate + H(+)</text>
        <dbReference type="Rhea" id="RHEA:13065"/>
        <dbReference type="ChEBI" id="CHEBI:15377"/>
        <dbReference type="ChEBI" id="CHEBI:15378"/>
        <dbReference type="ChEBI" id="CHEBI:30616"/>
        <dbReference type="ChEBI" id="CHEBI:43474"/>
        <dbReference type="ChEBI" id="CHEBI:456216"/>
        <dbReference type="EC" id="5.6.2.4"/>
    </reaction>
</comment>
<feature type="region of interest" description="Disordered" evidence="16">
    <location>
        <begin position="512"/>
        <end position="531"/>
    </location>
</feature>
<dbReference type="Gene3D" id="3.90.320.10">
    <property type="match status" value="1"/>
</dbReference>
<dbReference type="PROSITE" id="PS51217">
    <property type="entry name" value="UVRD_HELICASE_CTER"/>
    <property type="match status" value="1"/>
</dbReference>
<evidence type="ECO:0000256" key="5">
    <source>
        <dbReference type="ARBA" id="ARBA00022806"/>
    </source>
</evidence>
<dbReference type="InterPro" id="IPR011335">
    <property type="entry name" value="Restrct_endonuc-II-like"/>
</dbReference>
<evidence type="ECO:0000256" key="9">
    <source>
        <dbReference type="ARBA" id="ARBA00023204"/>
    </source>
</evidence>
<comment type="catalytic activity">
    <reaction evidence="11">
        <text>Couples ATP hydrolysis with the unwinding of duplex DNA by translocating in the 3'-5' direction.</text>
        <dbReference type="EC" id="5.6.2.4"/>
    </reaction>
</comment>
<reference evidence="19 20" key="1">
    <citation type="journal article" date="2010" name="J. Bacteriol.">
        <title>Genome sequence of Fulvimarina pelagi HTCC2506T, a Mn(II)-oxidizing alphaproteobacterium possessing an aerobic anoxygenic photosynthetic gene cluster and Xanthorhodopsin.</title>
        <authorList>
            <person name="Kang I."/>
            <person name="Oh H.M."/>
            <person name="Lim S.I."/>
            <person name="Ferriera S."/>
            <person name="Giovannoni S.J."/>
            <person name="Cho J.C."/>
        </authorList>
    </citation>
    <scope>NUCLEOTIDE SEQUENCE [LARGE SCALE GENOMIC DNA]</scope>
    <source>
        <strain evidence="19 20">HTCC2506</strain>
    </source>
</reference>
<keyword evidence="2 15" id="KW-0547">Nucleotide-binding</keyword>
<dbReference type="GO" id="GO:0003677">
    <property type="term" value="F:DNA binding"/>
    <property type="evidence" value="ECO:0007669"/>
    <property type="project" value="UniProtKB-KW"/>
</dbReference>
<dbReference type="GO" id="GO:0000725">
    <property type="term" value="P:recombinational repair"/>
    <property type="evidence" value="ECO:0007669"/>
    <property type="project" value="TreeGrafter"/>
</dbReference>
<dbReference type="InterPro" id="IPR011604">
    <property type="entry name" value="PDDEXK-like_dom_sf"/>
</dbReference>
<evidence type="ECO:0000256" key="14">
    <source>
        <dbReference type="ARBA" id="ARBA00048988"/>
    </source>
</evidence>
<organism evidence="19 20">
    <name type="scientific">Fulvimarina pelagi HTCC2506</name>
    <dbReference type="NCBI Taxonomy" id="314231"/>
    <lineage>
        <taxon>Bacteria</taxon>
        <taxon>Pseudomonadati</taxon>
        <taxon>Pseudomonadota</taxon>
        <taxon>Alphaproteobacteria</taxon>
        <taxon>Hyphomicrobiales</taxon>
        <taxon>Aurantimonadaceae</taxon>
        <taxon>Fulvimarina</taxon>
    </lineage>
</organism>
<proteinExistence type="predicted"/>
<dbReference type="SUPFAM" id="SSF52980">
    <property type="entry name" value="Restriction endonuclease-like"/>
    <property type="match status" value="1"/>
</dbReference>
<dbReference type="EMBL" id="AATP01000001">
    <property type="protein sequence ID" value="EAU42964.1"/>
    <property type="molecule type" value="Genomic_DNA"/>
</dbReference>
<evidence type="ECO:0000256" key="1">
    <source>
        <dbReference type="ARBA" id="ARBA00022722"/>
    </source>
</evidence>
<keyword evidence="7 15" id="KW-0067">ATP-binding</keyword>
<dbReference type="HOGENOM" id="CLU_001114_0_0_5"/>
<dbReference type="InterPro" id="IPR014016">
    <property type="entry name" value="UvrD-like_ATP-bd"/>
</dbReference>
<dbReference type="GO" id="GO:0004527">
    <property type="term" value="F:exonuclease activity"/>
    <property type="evidence" value="ECO:0007669"/>
    <property type="project" value="UniProtKB-KW"/>
</dbReference>
<dbReference type="PROSITE" id="PS51198">
    <property type="entry name" value="UVRD_HELICASE_ATP_BIND"/>
    <property type="match status" value="1"/>
</dbReference>
<dbReference type="PANTHER" id="PTHR11070:SF2">
    <property type="entry name" value="ATP-DEPENDENT DNA HELICASE SRS2"/>
    <property type="match status" value="1"/>
</dbReference>
<evidence type="ECO:0000256" key="3">
    <source>
        <dbReference type="ARBA" id="ARBA00022763"/>
    </source>
</evidence>
<evidence type="ECO:0000259" key="18">
    <source>
        <dbReference type="PROSITE" id="PS51217"/>
    </source>
</evidence>
<dbReference type="STRING" id="217511.GCA_001463845_00561"/>
<dbReference type="AlphaFoldDB" id="Q0G5V0"/>
<evidence type="ECO:0000256" key="8">
    <source>
        <dbReference type="ARBA" id="ARBA00023125"/>
    </source>
</evidence>
<keyword evidence="9" id="KW-0234">DNA repair</keyword>
<dbReference type="GO" id="GO:0043138">
    <property type="term" value="F:3'-5' DNA helicase activity"/>
    <property type="evidence" value="ECO:0007669"/>
    <property type="project" value="UniProtKB-EC"/>
</dbReference>
<dbReference type="InterPro" id="IPR038726">
    <property type="entry name" value="PDDEXK_AddAB-type"/>
</dbReference>
<dbReference type="InterPro" id="IPR027417">
    <property type="entry name" value="P-loop_NTPase"/>
</dbReference>
<keyword evidence="6" id="KW-0269">Exonuclease</keyword>
<dbReference type="eggNOG" id="COG1074">
    <property type="taxonomic scope" value="Bacteria"/>
</dbReference>
<evidence type="ECO:0000256" key="11">
    <source>
        <dbReference type="ARBA" id="ARBA00034617"/>
    </source>
</evidence>